<evidence type="ECO:0000313" key="2">
    <source>
        <dbReference type="Proteomes" id="UP000814126"/>
    </source>
</evidence>
<organism evidence="1 2">
    <name type="scientific">Pseudomonas poae</name>
    <dbReference type="NCBI Taxonomy" id="200451"/>
    <lineage>
        <taxon>Bacteria</taxon>
        <taxon>Pseudomonadati</taxon>
        <taxon>Pseudomonadota</taxon>
        <taxon>Gammaproteobacteria</taxon>
        <taxon>Pseudomonadales</taxon>
        <taxon>Pseudomonadaceae</taxon>
        <taxon>Pseudomonas</taxon>
    </lineage>
</organism>
<dbReference type="AlphaFoldDB" id="A0AAP2S3L8"/>
<dbReference type="RefSeq" id="WP_236326384.1">
    <property type="nucleotide sequence ID" value="NZ_WJZX01000083.1"/>
</dbReference>
<sequence length="115" mass="12540">MDDREMLYLAAEAAGLRCNGHYPDKNGYVCLSSHTFSSGYFSPLDFNTGHALILQARLGISIDMNVVTERGFQTGWVQAYHDDGRACEDVTGGRAESAICRAIVRAAAAIREARP</sequence>
<proteinExistence type="predicted"/>
<protein>
    <submittedName>
        <fullName evidence="1">Uncharacterized protein</fullName>
    </submittedName>
</protein>
<accession>A0AAP2S3L8</accession>
<dbReference type="EMBL" id="WJZX01000083">
    <property type="protein sequence ID" value="MCF5656978.1"/>
    <property type="molecule type" value="Genomic_DNA"/>
</dbReference>
<name>A0AAP2S3L8_9PSED</name>
<comment type="caution">
    <text evidence="1">The sequence shown here is derived from an EMBL/GenBank/DDBJ whole genome shotgun (WGS) entry which is preliminary data.</text>
</comment>
<reference evidence="1" key="1">
    <citation type="submission" date="2019-11" db="EMBL/GenBank/DDBJ databases">
        <title>Epiphytic Pseudomonas syringae from cherry orchards.</title>
        <authorList>
            <person name="Hulin M.T."/>
        </authorList>
    </citation>
    <scope>NUCLEOTIDE SEQUENCE</scope>
    <source>
        <strain evidence="1">PA-2-1F</strain>
    </source>
</reference>
<evidence type="ECO:0000313" key="1">
    <source>
        <dbReference type="EMBL" id="MCF5656978.1"/>
    </source>
</evidence>
<dbReference type="Proteomes" id="UP000814126">
    <property type="component" value="Unassembled WGS sequence"/>
</dbReference>
<gene>
    <name evidence="1" type="ORF">GIV46_18355</name>
</gene>